<sequence>MHLRKLLIKYSRGSFIQTHGSF</sequence>
<reference evidence="1" key="1">
    <citation type="submission" date="2014-11" db="EMBL/GenBank/DDBJ databases">
        <authorList>
            <person name="Amaro Gonzalez C."/>
        </authorList>
    </citation>
    <scope>NUCLEOTIDE SEQUENCE</scope>
</reference>
<dbReference type="AlphaFoldDB" id="A0A0E9SQ89"/>
<name>A0A0E9SQ89_ANGAN</name>
<accession>A0A0E9SQ89</accession>
<evidence type="ECO:0000313" key="1">
    <source>
        <dbReference type="EMBL" id="JAH42703.1"/>
    </source>
</evidence>
<proteinExistence type="predicted"/>
<dbReference type="EMBL" id="GBXM01065874">
    <property type="protein sequence ID" value="JAH42703.1"/>
    <property type="molecule type" value="Transcribed_RNA"/>
</dbReference>
<protein>
    <submittedName>
        <fullName evidence="1">Uncharacterized protein</fullName>
    </submittedName>
</protein>
<organism evidence="1">
    <name type="scientific">Anguilla anguilla</name>
    <name type="common">European freshwater eel</name>
    <name type="synonym">Muraena anguilla</name>
    <dbReference type="NCBI Taxonomy" id="7936"/>
    <lineage>
        <taxon>Eukaryota</taxon>
        <taxon>Metazoa</taxon>
        <taxon>Chordata</taxon>
        <taxon>Craniata</taxon>
        <taxon>Vertebrata</taxon>
        <taxon>Euteleostomi</taxon>
        <taxon>Actinopterygii</taxon>
        <taxon>Neopterygii</taxon>
        <taxon>Teleostei</taxon>
        <taxon>Anguilliformes</taxon>
        <taxon>Anguillidae</taxon>
        <taxon>Anguilla</taxon>
    </lineage>
</organism>
<reference evidence="1" key="2">
    <citation type="journal article" date="2015" name="Fish Shellfish Immunol.">
        <title>Early steps in the European eel (Anguilla anguilla)-Vibrio vulnificus interaction in the gills: Role of the RtxA13 toxin.</title>
        <authorList>
            <person name="Callol A."/>
            <person name="Pajuelo D."/>
            <person name="Ebbesson L."/>
            <person name="Teles M."/>
            <person name="MacKenzie S."/>
            <person name="Amaro C."/>
        </authorList>
    </citation>
    <scope>NUCLEOTIDE SEQUENCE</scope>
</reference>